<dbReference type="EMBL" id="JAWPEI010000001">
    <property type="protein sequence ID" value="KAK4738810.1"/>
    <property type="molecule type" value="Genomic_DNA"/>
</dbReference>
<keyword evidence="1" id="KW-0732">Signal</keyword>
<feature type="signal peptide" evidence="1">
    <location>
        <begin position="1"/>
        <end position="15"/>
    </location>
</feature>
<sequence length="89" mass="9479">MMIFGVALIIHEAGAADEECITVISVCASFVNYGTPDSILDASSCVAITTLINDLITSYNPNVIAIATLADFCSVFFFCFTIDPNTVCE</sequence>
<reference evidence="2 3" key="1">
    <citation type="submission" date="2023-10" db="EMBL/GenBank/DDBJ databases">
        <title>Genome-Wide Identification Analysis in wild type Solanum Pinnatisectum Reveals Some Genes Defensing Phytophthora Infestans.</title>
        <authorList>
            <person name="Sun C."/>
        </authorList>
    </citation>
    <scope>NUCLEOTIDE SEQUENCE [LARGE SCALE GENOMIC DNA]</scope>
    <source>
        <strain evidence="2">LQN</strain>
        <tissue evidence="2">Leaf</tissue>
    </source>
</reference>
<proteinExistence type="predicted"/>
<name>A0AAV9MP36_9SOLN</name>
<accession>A0AAV9MP36</accession>
<dbReference type="AlphaFoldDB" id="A0AAV9MP36"/>
<evidence type="ECO:0000256" key="1">
    <source>
        <dbReference type="SAM" id="SignalP"/>
    </source>
</evidence>
<protein>
    <submittedName>
        <fullName evidence="2">Uncharacterized protein</fullName>
    </submittedName>
</protein>
<evidence type="ECO:0000313" key="3">
    <source>
        <dbReference type="Proteomes" id="UP001311915"/>
    </source>
</evidence>
<organism evidence="2 3">
    <name type="scientific">Solanum pinnatisectum</name>
    <name type="common">tansyleaf nightshade</name>
    <dbReference type="NCBI Taxonomy" id="50273"/>
    <lineage>
        <taxon>Eukaryota</taxon>
        <taxon>Viridiplantae</taxon>
        <taxon>Streptophyta</taxon>
        <taxon>Embryophyta</taxon>
        <taxon>Tracheophyta</taxon>
        <taxon>Spermatophyta</taxon>
        <taxon>Magnoliopsida</taxon>
        <taxon>eudicotyledons</taxon>
        <taxon>Gunneridae</taxon>
        <taxon>Pentapetalae</taxon>
        <taxon>asterids</taxon>
        <taxon>lamiids</taxon>
        <taxon>Solanales</taxon>
        <taxon>Solanaceae</taxon>
        <taxon>Solanoideae</taxon>
        <taxon>Solaneae</taxon>
        <taxon>Solanum</taxon>
    </lineage>
</organism>
<gene>
    <name evidence="2" type="ORF">R3W88_002507</name>
</gene>
<feature type="chain" id="PRO_5043564100" evidence="1">
    <location>
        <begin position="16"/>
        <end position="89"/>
    </location>
</feature>
<comment type="caution">
    <text evidence="2">The sequence shown here is derived from an EMBL/GenBank/DDBJ whole genome shotgun (WGS) entry which is preliminary data.</text>
</comment>
<keyword evidence="3" id="KW-1185">Reference proteome</keyword>
<evidence type="ECO:0000313" key="2">
    <source>
        <dbReference type="EMBL" id="KAK4738810.1"/>
    </source>
</evidence>
<dbReference type="Proteomes" id="UP001311915">
    <property type="component" value="Unassembled WGS sequence"/>
</dbReference>